<reference evidence="3 4" key="1">
    <citation type="submission" date="2015-01" db="EMBL/GenBank/DDBJ databases">
        <title>Evolution of Trichinella species and genotypes.</title>
        <authorList>
            <person name="Korhonen P.K."/>
            <person name="Edoardo P."/>
            <person name="Giuseppe L.R."/>
            <person name="Gasser R.B."/>
        </authorList>
    </citation>
    <scope>NUCLEOTIDE SEQUENCE [LARGE SCALE GENOMIC DNA]</scope>
    <source>
        <strain evidence="3">ISS37</strain>
    </source>
</reference>
<feature type="transmembrane region" description="Helical" evidence="2">
    <location>
        <begin position="24"/>
        <end position="43"/>
    </location>
</feature>
<dbReference type="OrthoDB" id="10446407at2759"/>
<keyword evidence="2" id="KW-0472">Membrane</keyword>
<dbReference type="AlphaFoldDB" id="A0A0V0REJ2"/>
<proteinExistence type="predicted"/>
<comment type="caution">
    <text evidence="3">The sequence shown here is derived from an EMBL/GenBank/DDBJ whole genome shotgun (WGS) entry which is preliminary data.</text>
</comment>
<keyword evidence="2" id="KW-0812">Transmembrane</keyword>
<organism evidence="3 4">
    <name type="scientific">Trichinella nelsoni</name>
    <dbReference type="NCBI Taxonomy" id="6336"/>
    <lineage>
        <taxon>Eukaryota</taxon>
        <taxon>Metazoa</taxon>
        <taxon>Ecdysozoa</taxon>
        <taxon>Nematoda</taxon>
        <taxon>Enoplea</taxon>
        <taxon>Dorylaimia</taxon>
        <taxon>Trichinellida</taxon>
        <taxon>Trichinellidae</taxon>
        <taxon>Trichinella</taxon>
    </lineage>
</organism>
<keyword evidence="4" id="KW-1185">Reference proteome</keyword>
<feature type="region of interest" description="Disordered" evidence="1">
    <location>
        <begin position="43"/>
        <end position="68"/>
    </location>
</feature>
<evidence type="ECO:0000313" key="4">
    <source>
        <dbReference type="Proteomes" id="UP000054630"/>
    </source>
</evidence>
<evidence type="ECO:0000256" key="1">
    <source>
        <dbReference type="SAM" id="MobiDB-lite"/>
    </source>
</evidence>
<dbReference type="Proteomes" id="UP000054630">
    <property type="component" value="Unassembled WGS sequence"/>
</dbReference>
<accession>A0A0V0REJ2</accession>
<keyword evidence="2" id="KW-1133">Transmembrane helix</keyword>
<sequence length="83" mass="8832">MTACCCAGERALILEFYYGGSVTVLVRSCLNIILFTCLVTATMSSGKREPGRKGSRGGGSQTEDLTARRNPLVDATVFIARLG</sequence>
<evidence type="ECO:0000313" key="3">
    <source>
        <dbReference type="EMBL" id="KRX12910.1"/>
    </source>
</evidence>
<name>A0A0V0REJ2_9BILA</name>
<gene>
    <name evidence="3" type="ORF">T07_11215</name>
</gene>
<dbReference type="EMBL" id="JYDL01000248">
    <property type="protein sequence ID" value="KRX12910.1"/>
    <property type="molecule type" value="Genomic_DNA"/>
</dbReference>
<protein>
    <submittedName>
        <fullName evidence="3">Uncharacterized protein</fullName>
    </submittedName>
</protein>
<evidence type="ECO:0000256" key="2">
    <source>
        <dbReference type="SAM" id="Phobius"/>
    </source>
</evidence>